<evidence type="ECO:0000313" key="3">
    <source>
        <dbReference type="EMBL" id="ASZ75819.1"/>
    </source>
</evidence>
<name>A0A249XV14_9CAUD</name>
<sequence>MLTFGKCLIILKLSNDKEMHEMTATFTERQAIERMMNYIEEERARLYTEYVKNLDRLRELDDIDRMSEQAAKVDEVMSEAYERPMVSIEDVEQANKNAREEFRKIIPEVMEEIKAHFDKMKEEEKEQRDNDFQPTNLCNEVEQPDIPPLNVDEPKVDEPKEKPSAGLEPGMLQMKKTLMRGTTNDNKVVSQFAKVILKENVEPMKGKKLVEALNNTGIQMKHPHETLRQIMLHEPTIQRVAHGYYQYVK</sequence>
<organism evidence="3 4">
    <name type="scientific">Bacillus phage Taffo16</name>
    <dbReference type="NCBI Taxonomy" id="2030094"/>
    <lineage>
        <taxon>Viruses</taxon>
        <taxon>Duplodnaviria</taxon>
        <taxon>Heunggongvirae</taxon>
        <taxon>Uroviricota</taxon>
        <taxon>Caudoviricetes</taxon>
        <taxon>Herelleviridae</taxon>
        <taxon>Bastillevirinae</taxon>
        <taxon>Bequatrovirus</taxon>
        <taxon>Bequatrovirus riley</taxon>
    </lineage>
</organism>
<evidence type="ECO:0000259" key="2">
    <source>
        <dbReference type="Pfam" id="PF23159"/>
    </source>
</evidence>
<feature type="domain" description="Repressor Rok winged helix" evidence="2">
    <location>
        <begin position="196"/>
        <end position="245"/>
    </location>
</feature>
<protein>
    <recommendedName>
        <fullName evidence="2">Repressor Rok winged helix domain-containing protein</fullName>
    </recommendedName>
</protein>
<feature type="region of interest" description="Disordered" evidence="1">
    <location>
        <begin position="120"/>
        <end position="168"/>
    </location>
</feature>
<evidence type="ECO:0000256" key="1">
    <source>
        <dbReference type="SAM" id="MobiDB-lite"/>
    </source>
</evidence>
<feature type="compositionally biased region" description="Basic and acidic residues" evidence="1">
    <location>
        <begin position="152"/>
        <end position="163"/>
    </location>
</feature>
<gene>
    <name evidence="3" type="ORF">TAFFO16_86</name>
</gene>
<evidence type="ECO:0000313" key="4">
    <source>
        <dbReference type="Proteomes" id="UP000223534"/>
    </source>
</evidence>
<reference evidence="4" key="1">
    <citation type="submission" date="2017-08" db="EMBL/GenBank/DDBJ databases">
        <authorList>
            <person name="Puglisi K.M."/>
            <person name="Abker F."/>
            <person name="Adetunja A."/>
            <person name="Azinge I."/>
            <person name="Baskerville V."/>
            <person name="Brown C."/>
            <person name="Cabassa I."/>
            <person name="Cannady D."/>
            <person name="Duran G."/>
            <person name="Franklin M."/>
            <person name="Kontchou K."/>
            <person name="Kelly K."/>
            <person name="Mohamed A."/>
            <person name="Okusolubo T."/>
            <person name="Oriala D."/>
            <person name="Shrestha A."/>
            <person name="Song A."/>
            <person name="Spruill R."/>
            <person name="Williams K."/>
            <person name="Nunn R."/>
            <person name="Johnson A."/>
            <person name="Erill I."/>
            <person name="Caruso S.M."/>
        </authorList>
    </citation>
    <scope>NUCLEOTIDE SEQUENCE [LARGE SCALE GENOMIC DNA]</scope>
</reference>
<accession>A0A249XV14</accession>
<feature type="compositionally biased region" description="Basic and acidic residues" evidence="1">
    <location>
        <begin position="120"/>
        <end position="131"/>
    </location>
</feature>
<proteinExistence type="predicted"/>
<dbReference type="Pfam" id="PF23159">
    <property type="entry name" value="WHD_Rok"/>
    <property type="match status" value="1"/>
</dbReference>
<dbReference type="Proteomes" id="UP000223534">
    <property type="component" value="Segment"/>
</dbReference>
<dbReference type="EMBL" id="MF765814">
    <property type="protein sequence ID" value="ASZ75819.1"/>
    <property type="molecule type" value="Genomic_DNA"/>
</dbReference>
<dbReference type="InterPro" id="IPR056984">
    <property type="entry name" value="WH_Rok"/>
</dbReference>